<organism evidence="3 4">
    <name type="scientific">Flavobacterium sedimenticola</name>
    <dbReference type="NCBI Taxonomy" id="3043286"/>
    <lineage>
        <taxon>Bacteria</taxon>
        <taxon>Pseudomonadati</taxon>
        <taxon>Bacteroidota</taxon>
        <taxon>Flavobacteriia</taxon>
        <taxon>Flavobacteriales</taxon>
        <taxon>Flavobacteriaceae</taxon>
        <taxon>Flavobacterium</taxon>
    </lineage>
</organism>
<keyword evidence="1" id="KW-0732">Signal</keyword>
<evidence type="ECO:0000313" key="4">
    <source>
        <dbReference type="Proteomes" id="UP001230035"/>
    </source>
</evidence>
<sequence length="345" mass="38820">MKICILFLIVSCTTYCQPVLTSNNYFQIGDNILVAHKLDIELLDYTPGPSGQNIVWDFSGVNFEHPAVTTNSLSFIEPTGTPFYPGFMDADYSESNLCCLLLTEDDTSPSNNQYNYFKKDNDGVVYLGQWADNPVTELWNDQYINPINEISFPLTYGQTTSDTFERTYTDYSGGMSIQVNGNVTINADGYGTLITPDNVIINNVIRLHRTENGNVTQAEGSYAYQKQSFIWYAEDRRGFIIKLDMSINDPSQIDTADFNKSSSLGVVENHQNLVSVYPIPTNDFLNIQSNYDVKEVELYNASGSLIYRMNPVNNKLDTSNLTKGIYLVKTKLENGKVIITKITKN</sequence>
<reference evidence="3 4" key="1">
    <citation type="submission" date="2023-05" db="EMBL/GenBank/DDBJ databases">
        <title>Flavobacterium sedimenti sp. nov., isolated from the sediment.</title>
        <authorList>
            <person name="Wu N."/>
        </authorList>
    </citation>
    <scope>NUCLEOTIDE SEQUENCE [LARGE SCALE GENOMIC DNA]</scope>
    <source>
        <strain evidence="3 4">YZ-48</strain>
    </source>
</reference>
<dbReference type="NCBIfam" id="TIGR04183">
    <property type="entry name" value="Por_Secre_tail"/>
    <property type="match status" value="1"/>
</dbReference>
<comment type="caution">
    <text evidence="3">The sequence shown here is derived from an EMBL/GenBank/DDBJ whole genome shotgun (WGS) entry which is preliminary data.</text>
</comment>
<keyword evidence="4" id="KW-1185">Reference proteome</keyword>
<dbReference type="Pfam" id="PF18962">
    <property type="entry name" value="Por_Secre_tail"/>
    <property type="match status" value="1"/>
</dbReference>
<dbReference type="Proteomes" id="UP001230035">
    <property type="component" value="Unassembled WGS sequence"/>
</dbReference>
<dbReference type="InterPro" id="IPR026444">
    <property type="entry name" value="Secre_tail"/>
</dbReference>
<evidence type="ECO:0000313" key="3">
    <source>
        <dbReference type="EMBL" id="MDI9257896.1"/>
    </source>
</evidence>
<dbReference type="EMBL" id="JASGBP010000007">
    <property type="protein sequence ID" value="MDI9257896.1"/>
    <property type="molecule type" value="Genomic_DNA"/>
</dbReference>
<evidence type="ECO:0000256" key="1">
    <source>
        <dbReference type="ARBA" id="ARBA00022729"/>
    </source>
</evidence>
<gene>
    <name evidence="3" type="ORF">QHT84_10775</name>
</gene>
<protein>
    <submittedName>
        <fullName evidence="3">T9SS type A sorting domain-containing protein</fullName>
    </submittedName>
</protein>
<evidence type="ECO:0000259" key="2">
    <source>
        <dbReference type="Pfam" id="PF18962"/>
    </source>
</evidence>
<name>A0ABT6XS67_9FLAO</name>
<accession>A0ABT6XS67</accession>
<dbReference type="RefSeq" id="WP_283239573.1">
    <property type="nucleotide sequence ID" value="NZ_JASGBP010000007.1"/>
</dbReference>
<proteinExistence type="predicted"/>
<feature type="domain" description="Secretion system C-terminal sorting" evidence="2">
    <location>
        <begin position="276"/>
        <end position="342"/>
    </location>
</feature>